<dbReference type="RefSeq" id="XP_006813380.1">
    <property type="nucleotide sequence ID" value="XM_006813317.1"/>
</dbReference>
<evidence type="ECO:0000259" key="2">
    <source>
        <dbReference type="Pfam" id="PF21223"/>
    </source>
</evidence>
<evidence type="ECO:0000313" key="5">
    <source>
        <dbReference type="RefSeq" id="XP_006813380.1"/>
    </source>
</evidence>
<dbReference type="Pfam" id="PF12580">
    <property type="entry name" value="TPPII"/>
    <property type="match status" value="1"/>
</dbReference>
<sequence length="424" mass="47710">PREKIAFNMHASLSSNVSWVSVPTHLELMNSARSFSVKVDSSGLTEGSHYTEVCGYDVKCPQSGPLFRVPITVIKPCKVHDETYYEMKSDDLTFRAGQIHRRFIAVPVGATWADLTVVSMEKKLPSRFVIHAIQLLPQSAYRTHEYYKFITLPELAESTHAFSVQGGVTLELVIAKWWASIGTVNVKYIVSFHGLAPTSRVINMHAAEGIVRVNSVSTLRHEEISPSLTLKNCVQPLRPSEHKIRPLNHRDVLPECRQIYELLLTYQFHQSKSAEITPNCPLLSDMLYENDYEGQIWLMFDNNKQYIGAGDAYPNQYSLKLDKGDYTIRMQIRHEKKEALDKLKDLLLLIEQKLSSTISLDVYTTMNGALTGKHKFGTQKLCPGAMTACFIPPLSEDKLPKGALLGQYLTGTISFSKSDKAKKA</sequence>
<name>A0ABM0M039_SACKO</name>
<evidence type="ECO:0000259" key="1">
    <source>
        <dbReference type="Pfam" id="PF12580"/>
    </source>
</evidence>
<dbReference type="InterPro" id="IPR022229">
    <property type="entry name" value="TPPII_Ig-like-2"/>
</dbReference>
<dbReference type="InterPro" id="IPR048384">
    <property type="entry name" value="TPPII_GBD"/>
</dbReference>
<dbReference type="Proteomes" id="UP000694865">
    <property type="component" value="Unplaced"/>
</dbReference>
<dbReference type="GeneID" id="102808627"/>
<feature type="domain" description="Tripeptidyl-peptidase II first Ig-like" evidence="2">
    <location>
        <begin position="2"/>
        <end position="74"/>
    </location>
</feature>
<feature type="non-terminal residue" evidence="5">
    <location>
        <position position="1"/>
    </location>
</feature>
<keyword evidence="4" id="KW-1185">Reference proteome</keyword>
<feature type="non-terminal residue" evidence="5">
    <location>
        <position position="424"/>
    </location>
</feature>
<dbReference type="Gene3D" id="2.60.40.3170">
    <property type="match status" value="1"/>
</dbReference>
<protein>
    <submittedName>
        <fullName evidence="5">Tripeptidyl-peptidase 2-like</fullName>
    </submittedName>
</protein>
<proteinExistence type="predicted"/>
<gene>
    <name evidence="5" type="primary">LOC102808627</name>
</gene>
<dbReference type="Pfam" id="PF21223">
    <property type="entry name" value="TPPII_Ig-like-1"/>
    <property type="match status" value="1"/>
</dbReference>
<reference evidence="5" key="1">
    <citation type="submission" date="2025-08" db="UniProtKB">
        <authorList>
            <consortium name="RefSeq"/>
        </authorList>
    </citation>
    <scope>IDENTIFICATION</scope>
    <source>
        <tissue evidence="5">Testes</tissue>
    </source>
</reference>
<evidence type="ECO:0000259" key="3">
    <source>
        <dbReference type="Pfam" id="PF21316"/>
    </source>
</evidence>
<organism evidence="4 5">
    <name type="scientific">Saccoglossus kowalevskii</name>
    <name type="common">Acorn worm</name>
    <dbReference type="NCBI Taxonomy" id="10224"/>
    <lineage>
        <taxon>Eukaryota</taxon>
        <taxon>Metazoa</taxon>
        <taxon>Hemichordata</taxon>
        <taxon>Enteropneusta</taxon>
        <taxon>Harrimaniidae</taxon>
        <taxon>Saccoglossus</taxon>
    </lineage>
</organism>
<feature type="domain" description="Tripeptidyl peptidase II second Ig-like" evidence="1">
    <location>
        <begin position="217"/>
        <end position="403"/>
    </location>
</feature>
<dbReference type="InterPro" id="IPR048383">
    <property type="entry name" value="TPPII_Ig-like-1"/>
</dbReference>
<dbReference type="Pfam" id="PF21316">
    <property type="entry name" value="TPPII_GBD"/>
    <property type="match status" value="1"/>
</dbReference>
<accession>A0ABM0M039</accession>
<dbReference type="InterPro" id="IPR046940">
    <property type="entry name" value="TPPII_Ig-like_sf"/>
</dbReference>
<evidence type="ECO:0000313" key="4">
    <source>
        <dbReference type="Proteomes" id="UP000694865"/>
    </source>
</evidence>
<feature type="domain" description="Tripeptidyl-peptidase II galactose-binding" evidence="3">
    <location>
        <begin position="94"/>
        <end position="182"/>
    </location>
</feature>